<dbReference type="InterPro" id="IPR050500">
    <property type="entry name" value="Phos_Acetyltrans/Butyryltrans"/>
</dbReference>
<dbReference type="PANTHER" id="PTHR43356:SF2">
    <property type="entry name" value="PHOSPHATE ACETYLTRANSFERASE"/>
    <property type="match status" value="1"/>
</dbReference>
<dbReference type="Proteomes" id="UP001181046">
    <property type="component" value="Unassembled WGS sequence"/>
</dbReference>
<proteinExistence type="inferred from homology"/>
<dbReference type="PANTHER" id="PTHR43356">
    <property type="entry name" value="PHOSPHATE ACETYLTRANSFERASE"/>
    <property type="match status" value="1"/>
</dbReference>
<dbReference type="EMBL" id="JARQAJ010000007">
    <property type="protein sequence ID" value="MDT2760379.1"/>
    <property type="molecule type" value="Genomic_DNA"/>
</dbReference>
<evidence type="ECO:0000256" key="2">
    <source>
        <dbReference type="ARBA" id="ARBA00022679"/>
    </source>
</evidence>
<evidence type="ECO:0000313" key="6">
    <source>
        <dbReference type="Proteomes" id="UP001181046"/>
    </source>
</evidence>
<comment type="caution">
    <text evidence="5">The sequence shown here is derived from an EMBL/GenBank/DDBJ whole genome shotgun (WGS) entry which is preliminary data.</text>
</comment>
<gene>
    <name evidence="5" type="ORF">P7H27_11455</name>
</gene>
<name>A0ABU3FCI2_9ENTE</name>
<dbReference type="Pfam" id="PF01515">
    <property type="entry name" value="PTA_PTB"/>
    <property type="match status" value="1"/>
</dbReference>
<comment type="similarity">
    <text evidence="1">Belongs to the phosphate acetyltransferase and butyryltransferase family.</text>
</comment>
<dbReference type="InterPro" id="IPR002505">
    <property type="entry name" value="PTA_PTB"/>
</dbReference>
<accession>A0ABU3FCI2</accession>
<dbReference type="GO" id="GO:0016746">
    <property type="term" value="F:acyltransferase activity"/>
    <property type="evidence" value="ECO:0007669"/>
    <property type="project" value="UniProtKB-KW"/>
</dbReference>
<keyword evidence="3 5" id="KW-0012">Acyltransferase</keyword>
<protein>
    <submittedName>
        <fullName evidence="5">Phosphate acyltransferase</fullName>
    </submittedName>
</protein>
<evidence type="ECO:0000313" key="5">
    <source>
        <dbReference type="EMBL" id="MDT2760379.1"/>
    </source>
</evidence>
<evidence type="ECO:0000256" key="1">
    <source>
        <dbReference type="ARBA" id="ARBA00005656"/>
    </source>
</evidence>
<dbReference type="SUPFAM" id="SSF53659">
    <property type="entry name" value="Isocitrate/Isopropylmalate dehydrogenase-like"/>
    <property type="match status" value="1"/>
</dbReference>
<organism evidence="5 6">
    <name type="scientific">Enterococcus xiangfangensis</name>
    <dbReference type="NCBI Taxonomy" id="1296537"/>
    <lineage>
        <taxon>Bacteria</taxon>
        <taxon>Bacillati</taxon>
        <taxon>Bacillota</taxon>
        <taxon>Bacilli</taxon>
        <taxon>Lactobacillales</taxon>
        <taxon>Enterococcaceae</taxon>
        <taxon>Enterococcus</taxon>
    </lineage>
</organism>
<keyword evidence="6" id="KW-1185">Reference proteome</keyword>
<dbReference type="PIRSF" id="PIRSF000428">
    <property type="entry name" value="P_Ac_trans"/>
    <property type="match status" value="1"/>
</dbReference>
<dbReference type="InterPro" id="IPR012147">
    <property type="entry name" value="P_Ac_Bu_trans"/>
</dbReference>
<dbReference type="Gene3D" id="3.40.718.10">
    <property type="entry name" value="Isopropylmalate Dehydrogenase"/>
    <property type="match status" value="1"/>
</dbReference>
<dbReference type="RefSeq" id="WP_137618426.1">
    <property type="nucleotide sequence ID" value="NZ_BJDX01000003.1"/>
</dbReference>
<feature type="domain" description="Phosphate acetyl/butaryl transferase" evidence="4">
    <location>
        <begin position="76"/>
        <end position="291"/>
    </location>
</feature>
<evidence type="ECO:0000256" key="3">
    <source>
        <dbReference type="ARBA" id="ARBA00023315"/>
    </source>
</evidence>
<keyword evidence="2" id="KW-0808">Transferase</keyword>
<sequence>MKSVSEILESVKKNEKKQRIVIANATLEEIMVVKQTEELNLANFTLIGDESDIIDSLLAVGLDPKDMLLIHETNAKKCSELAVQEVVEGRSDILMKGQVHTATFLGAVMQSPKFFDKKSRLSQITLFDGLDHKLKLLSDCAINIQPDFAAKVDIINNAVGVAKKLGIQLPKVAILDAVEIVNPKMPSTLEAAALTQMNRRGQIKDCVIDGPLSFDNAVFVEFAELKDIDSEVAGQADILVTHELREANNLSKAIIHYAQRPAASIIAGIKLPLVMTSRSDRKQNKLYTIAVQCYLATLQKG</sequence>
<evidence type="ECO:0000259" key="4">
    <source>
        <dbReference type="Pfam" id="PF01515"/>
    </source>
</evidence>
<reference evidence="5" key="1">
    <citation type="submission" date="2023-03" db="EMBL/GenBank/DDBJ databases">
        <authorList>
            <person name="Shen W."/>
            <person name="Cai J."/>
        </authorList>
    </citation>
    <scope>NUCLEOTIDE SEQUENCE</scope>
    <source>
        <strain evidence="5">P66-3</strain>
    </source>
</reference>